<dbReference type="OrthoDB" id="6417850at2759"/>
<evidence type="ECO:0000313" key="2">
    <source>
        <dbReference type="Proteomes" id="UP000887116"/>
    </source>
</evidence>
<keyword evidence="2" id="KW-1185">Reference proteome</keyword>
<dbReference type="EMBL" id="BMAO01020064">
    <property type="protein sequence ID" value="GFQ64823.1"/>
    <property type="molecule type" value="Genomic_DNA"/>
</dbReference>
<accession>A0A8X6EX69</accession>
<gene>
    <name evidence="1" type="primary">AVEN_74623_1</name>
    <name evidence="1" type="ORF">TNCT_243071</name>
</gene>
<dbReference type="InterPro" id="IPR038765">
    <property type="entry name" value="Papain-like_cys_pep_sf"/>
</dbReference>
<proteinExistence type="predicted"/>
<comment type="caution">
    <text evidence="1">The sequence shown here is derived from an EMBL/GenBank/DDBJ whole genome shotgun (WGS) entry which is preliminary data.</text>
</comment>
<dbReference type="Gene3D" id="3.40.395.10">
    <property type="entry name" value="Adenoviral Proteinase, Chain A"/>
    <property type="match status" value="1"/>
</dbReference>
<sequence length="169" mass="19855">MDSISLCRLACSDLLLRSKFGGVYASDELPQTLGSYSCFIVNLDSKRKPGSHWVAIAFRNNTCYYFCSYGSIPNNNNILHFIKNNSNYCKWNKYRYQSFVSLTCGQFCLYFLHNFVRKQSLSLLHSDNIEHNEKFVKQFVAYQFRLKNCCFSPYSQQTCQAYNFKHYHV</sequence>
<evidence type="ECO:0000313" key="1">
    <source>
        <dbReference type="EMBL" id="GFQ64823.1"/>
    </source>
</evidence>
<dbReference type="SUPFAM" id="SSF54001">
    <property type="entry name" value="Cysteine proteinases"/>
    <property type="match status" value="1"/>
</dbReference>
<reference evidence="1" key="1">
    <citation type="submission" date="2020-07" db="EMBL/GenBank/DDBJ databases">
        <title>Multicomponent nature underlies the extraordinary mechanical properties of spider dragline silk.</title>
        <authorList>
            <person name="Kono N."/>
            <person name="Nakamura H."/>
            <person name="Mori M."/>
            <person name="Yoshida Y."/>
            <person name="Ohtoshi R."/>
            <person name="Malay A.D."/>
            <person name="Moran D.A.P."/>
            <person name="Tomita M."/>
            <person name="Numata K."/>
            <person name="Arakawa K."/>
        </authorList>
    </citation>
    <scope>NUCLEOTIDE SEQUENCE</scope>
</reference>
<name>A0A8X6EX69_TRICU</name>
<protein>
    <submittedName>
        <fullName evidence="1">Uncharacterized protein</fullName>
    </submittedName>
</protein>
<dbReference type="Proteomes" id="UP000887116">
    <property type="component" value="Unassembled WGS sequence"/>
</dbReference>
<organism evidence="1 2">
    <name type="scientific">Trichonephila clavata</name>
    <name type="common">Joro spider</name>
    <name type="synonym">Nephila clavata</name>
    <dbReference type="NCBI Taxonomy" id="2740835"/>
    <lineage>
        <taxon>Eukaryota</taxon>
        <taxon>Metazoa</taxon>
        <taxon>Ecdysozoa</taxon>
        <taxon>Arthropoda</taxon>
        <taxon>Chelicerata</taxon>
        <taxon>Arachnida</taxon>
        <taxon>Araneae</taxon>
        <taxon>Araneomorphae</taxon>
        <taxon>Entelegynae</taxon>
        <taxon>Araneoidea</taxon>
        <taxon>Nephilidae</taxon>
        <taxon>Trichonephila</taxon>
    </lineage>
</organism>
<dbReference type="AlphaFoldDB" id="A0A8X6EX69"/>